<proteinExistence type="predicted"/>
<dbReference type="AlphaFoldDB" id="A0A3M7R7K0"/>
<name>A0A3M7R7K0_BRAPC</name>
<reference evidence="1 2" key="1">
    <citation type="journal article" date="2018" name="Sci. Rep.">
        <title>Genomic signatures of local adaptation to the degree of environmental predictability in rotifers.</title>
        <authorList>
            <person name="Franch-Gras L."/>
            <person name="Hahn C."/>
            <person name="Garcia-Roger E.M."/>
            <person name="Carmona M.J."/>
            <person name="Serra M."/>
            <person name="Gomez A."/>
        </authorList>
    </citation>
    <scope>NUCLEOTIDE SEQUENCE [LARGE SCALE GENOMIC DNA]</scope>
    <source>
        <strain evidence="1">HYR1</strain>
    </source>
</reference>
<dbReference type="EMBL" id="REGN01004018">
    <property type="protein sequence ID" value="RNA19593.1"/>
    <property type="molecule type" value="Genomic_DNA"/>
</dbReference>
<evidence type="ECO:0000313" key="1">
    <source>
        <dbReference type="EMBL" id="RNA19593.1"/>
    </source>
</evidence>
<keyword evidence="2" id="KW-1185">Reference proteome</keyword>
<sequence>MRTTFRLLRATTTIARILNLLNLFKSHIAKVNSTTVGVLRNRTIYSVTMEALNLRIQGGPFTKIPLFINHLDNSFQLKSFYFYLFSTELNRDKFEYIKNCMTAIRKTLLIQKL</sequence>
<organism evidence="1 2">
    <name type="scientific">Brachionus plicatilis</name>
    <name type="common">Marine rotifer</name>
    <name type="synonym">Brachionus muelleri</name>
    <dbReference type="NCBI Taxonomy" id="10195"/>
    <lineage>
        <taxon>Eukaryota</taxon>
        <taxon>Metazoa</taxon>
        <taxon>Spiralia</taxon>
        <taxon>Gnathifera</taxon>
        <taxon>Rotifera</taxon>
        <taxon>Eurotatoria</taxon>
        <taxon>Monogononta</taxon>
        <taxon>Pseudotrocha</taxon>
        <taxon>Ploima</taxon>
        <taxon>Brachionidae</taxon>
        <taxon>Brachionus</taxon>
    </lineage>
</organism>
<accession>A0A3M7R7K0</accession>
<dbReference type="Proteomes" id="UP000276133">
    <property type="component" value="Unassembled WGS sequence"/>
</dbReference>
<protein>
    <submittedName>
        <fullName evidence="1">Uncharacterized protein</fullName>
    </submittedName>
</protein>
<evidence type="ECO:0000313" key="2">
    <source>
        <dbReference type="Proteomes" id="UP000276133"/>
    </source>
</evidence>
<gene>
    <name evidence="1" type="ORF">BpHYR1_042759</name>
</gene>
<comment type="caution">
    <text evidence="1">The sequence shown here is derived from an EMBL/GenBank/DDBJ whole genome shotgun (WGS) entry which is preliminary data.</text>
</comment>